<dbReference type="Pfam" id="PF13966">
    <property type="entry name" value="zf-RVT"/>
    <property type="match status" value="1"/>
</dbReference>
<name>A0A8S9LXJ3_BRACR</name>
<comment type="caution">
    <text evidence="2">The sequence shown here is derived from an EMBL/GenBank/DDBJ whole genome shotgun (WGS) entry which is preliminary data.</text>
</comment>
<reference evidence="2" key="1">
    <citation type="submission" date="2019-12" db="EMBL/GenBank/DDBJ databases">
        <title>Genome sequencing and annotation of Brassica cretica.</title>
        <authorList>
            <person name="Studholme D.J."/>
            <person name="Sarris P.F."/>
        </authorList>
    </citation>
    <scope>NUCLEOTIDE SEQUENCE</scope>
    <source>
        <strain evidence="2">PFS-102/07</strain>
        <tissue evidence="2">Leaf</tissue>
    </source>
</reference>
<organism evidence="2">
    <name type="scientific">Brassica cretica</name>
    <name type="common">Mustard</name>
    <dbReference type="NCBI Taxonomy" id="69181"/>
    <lineage>
        <taxon>Eukaryota</taxon>
        <taxon>Viridiplantae</taxon>
        <taxon>Streptophyta</taxon>
        <taxon>Embryophyta</taxon>
        <taxon>Tracheophyta</taxon>
        <taxon>Spermatophyta</taxon>
        <taxon>Magnoliopsida</taxon>
        <taxon>eudicotyledons</taxon>
        <taxon>Gunneridae</taxon>
        <taxon>Pentapetalae</taxon>
        <taxon>rosids</taxon>
        <taxon>malvids</taxon>
        <taxon>Brassicales</taxon>
        <taxon>Brassicaceae</taxon>
        <taxon>Brassiceae</taxon>
        <taxon>Brassica</taxon>
    </lineage>
</organism>
<dbReference type="InterPro" id="IPR026960">
    <property type="entry name" value="RVT-Znf"/>
</dbReference>
<evidence type="ECO:0000259" key="1">
    <source>
        <dbReference type="Pfam" id="PF13966"/>
    </source>
</evidence>
<dbReference type="AlphaFoldDB" id="A0A8S9LXJ3"/>
<proteinExistence type="predicted"/>
<dbReference type="EMBL" id="QGKY02000089">
    <property type="protein sequence ID" value="KAF2612650.1"/>
    <property type="molecule type" value="Genomic_DNA"/>
</dbReference>
<protein>
    <recommendedName>
        <fullName evidence="1">Reverse transcriptase zinc-binding domain-containing protein</fullName>
    </recommendedName>
</protein>
<feature type="domain" description="Reverse transcriptase zinc-binding" evidence="1">
    <location>
        <begin position="1"/>
        <end position="58"/>
    </location>
</feature>
<evidence type="ECO:0000313" key="2">
    <source>
        <dbReference type="EMBL" id="KAF2612650.1"/>
    </source>
</evidence>
<accession>A0A8S9LXJ3</accession>
<feature type="non-terminal residue" evidence="2">
    <location>
        <position position="155"/>
    </location>
</feature>
<gene>
    <name evidence="2" type="ORF">F2Q70_00013087</name>
</gene>
<sequence length="155" mass="18141">FSGKFTWESLQPRGQVQEWADFVWFKGSKTSHAFMMWIAQINILPTRTHLVLWGYSDCRLLLHMQPLPEKQRSLCLCIAILVKILDYGDQTSRFCSLSLPHLDSFGFLDWCKRQQMSFHFAQARLPSHSLQTLACEEQHAPQQHCIHTSTHFQIH</sequence>